<dbReference type="SUPFAM" id="SSF52540">
    <property type="entry name" value="P-loop containing nucleoside triphosphate hydrolases"/>
    <property type="match status" value="1"/>
</dbReference>
<feature type="domain" description="Endonuclease GajA/Old nuclease/RecF-like AAA" evidence="1">
    <location>
        <begin position="26"/>
        <end position="371"/>
    </location>
</feature>
<evidence type="ECO:0000313" key="3">
    <source>
        <dbReference type="Proteomes" id="UP001609376"/>
    </source>
</evidence>
<evidence type="ECO:0000313" key="2">
    <source>
        <dbReference type="EMBL" id="MFH5772700.1"/>
    </source>
</evidence>
<dbReference type="EMBL" id="JBIMPR010000001">
    <property type="protein sequence ID" value="MFH5772700.1"/>
    <property type="molecule type" value="Genomic_DNA"/>
</dbReference>
<dbReference type="PANTHER" id="PTHR43581">
    <property type="entry name" value="ATP/GTP PHOSPHATASE"/>
    <property type="match status" value="1"/>
</dbReference>
<protein>
    <submittedName>
        <fullName evidence="2">AAA family ATPase</fullName>
    </submittedName>
</protein>
<dbReference type="RefSeq" id="WP_395131053.1">
    <property type="nucleotide sequence ID" value="NZ_JBIMPR010000001.1"/>
</dbReference>
<dbReference type="Pfam" id="PF13175">
    <property type="entry name" value="AAA_15"/>
    <property type="match status" value="1"/>
</dbReference>
<proteinExistence type="predicted"/>
<organism evidence="2 3">
    <name type="scientific">Paracoccus broussonetiae subsp. drimophilus</name>
    <dbReference type="NCBI Taxonomy" id="3373869"/>
    <lineage>
        <taxon>Bacteria</taxon>
        <taxon>Pseudomonadati</taxon>
        <taxon>Pseudomonadota</taxon>
        <taxon>Alphaproteobacteria</taxon>
        <taxon>Rhodobacterales</taxon>
        <taxon>Paracoccaceae</taxon>
        <taxon>Paracoccus</taxon>
        <taxon>Paracoccus broussonetiae</taxon>
    </lineage>
</organism>
<comment type="caution">
    <text evidence="2">The sequence shown here is derived from an EMBL/GenBank/DDBJ whole genome shotgun (WGS) entry which is preliminary data.</text>
</comment>
<sequence length="436" mass="49167">MINKRIEKYAIYSKSFRGAPDGWHNIRACNFLVGENSTGKSSFLQLIEILDSREHLVLMDISGIVDGLDSPSDICSRISGSQEVTVGFLVKDTMSTKEPSEKRYYGRMATYKIKKGELVMDKLTILSGNRLLRMKRIRGDIPHRHELFFYDEGITHVLNAKNLEKIHFSSSRFKKTFDEDHDDEDGMAVWFEAMRAAISKNPIKRGMNFYVNLPPLNCLHYGPMRAKTRRLYHGGMTKFSSSGEHIAYVLRDSLDKHKALSDSIEKFGKESGLFDRISISSIKTKVKDKPFALQVEKGEVAFYVDELGYGVGQILPIISDIAFTAGNNGLSIQQPELHLHPRAQAALGDVFVEATNAGAALVVETHSDFIIDRFRMKFKGEDGQARAQIIYFDKSEEGKNTASEIELLRDGTMGEVPDGFRSFFLKESIEKLEALL</sequence>
<gene>
    <name evidence="2" type="ORF">ACHFJ0_00535</name>
</gene>
<dbReference type="Proteomes" id="UP001609376">
    <property type="component" value="Unassembled WGS sequence"/>
</dbReference>
<dbReference type="InterPro" id="IPR041685">
    <property type="entry name" value="AAA_GajA/Old/RecF-like"/>
</dbReference>
<evidence type="ECO:0000259" key="1">
    <source>
        <dbReference type="Pfam" id="PF13175"/>
    </source>
</evidence>
<name>A0ABW7LHA3_9RHOB</name>
<reference evidence="2 3" key="1">
    <citation type="submission" date="2024-10" db="EMBL/GenBank/DDBJ databases">
        <title>Paracoccus drimophilus sp. nov., a novel bacterium from corn roots in Hunan.</title>
        <authorList>
            <person name="Li X."/>
        </authorList>
    </citation>
    <scope>NUCLEOTIDE SEQUENCE [LARGE SCALE GENOMIC DNA]</scope>
    <source>
        <strain evidence="2 3">NGMCC 1.201697</strain>
    </source>
</reference>
<dbReference type="PANTHER" id="PTHR43581:SF2">
    <property type="entry name" value="EXCINUCLEASE ATPASE SUBUNIT"/>
    <property type="match status" value="1"/>
</dbReference>
<keyword evidence="3" id="KW-1185">Reference proteome</keyword>
<accession>A0ABW7LHA3</accession>
<dbReference type="InterPro" id="IPR051396">
    <property type="entry name" value="Bact_Antivir_Def_Nuclease"/>
</dbReference>
<dbReference type="InterPro" id="IPR027417">
    <property type="entry name" value="P-loop_NTPase"/>
</dbReference>